<accession>A0ABT4ICA4</accession>
<sequence>MSKHVMVIYGTRPEALLAPLPVQRCTTEVASAAAGPFGSGRPVVDLPAKPLV</sequence>
<protein>
    <submittedName>
        <fullName evidence="1">Uncharacterized protein</fullName>
    </submittedName>
</protein>
<dbReference type="Proteomes" id="UP001072034">
    <property type="component" value="Unassembled WGS sequence"/>
</dbReference>
<organism evidence="1 2">
    <name type="scientific">Actinomyces israelii</name>
    <dbReference type="NCBI Taxonomy" id="1659"/>
    <lineage>
        <taxon>Bacteria</taxon>
        <taxon>Bacillati</taxon>
        <taxon>Actinomycetota</taxon>
        <taxon>Actinomycetes</taxon>
        <taxon>Actinomycetales</taxon>
        <taxon>Actinomycetaceae</taxon>
        <taxon>Actinomyces</taxon>
    </lineage>
</organism>
<gene>
    <name evidence="1" type="ORF">OHJ16_12950</name>
</gene>
<evidence type="ECO:0000313" key="1">
    <source>
        <dbReference type="EMBL" id="MCZ0858949.1"/>
    </source>
</evidence>
<name>A0ABT4ICA4_9ACTO</name>
<dbReference type="RefSeq" id="WP_156966733.1">
    <property type="nucleotide sequence ID" value="NZ_CAJPNG010000062.1"/>
</dbReference>
<proteinExistence type="predicted"/>
<dbReference type="EMBL" id="JAPTMY010000034">
    <property type="protein sequence ID" value="MCZ0858949.1"/>
    <property type="molecule type" value="Genomic_DNA"/>
</dbReference>
<reference evidence="1" key="1">
    <citation type="submission" date="2022-10" db="EMBL/GenBank/DDBJ databases">
        <title>Genome sequence of Actinomyces israelii ATCC 10048.</title>
        <authorList>
            <person name="Watt R.M."/>
            <person name="Tong W.M."/>
        </authorList>
    </citation>
    <scope>NUCLEOTIDE SEQUENCE</scope>
    <source>
        <strain evidence="1">ATCC 10048</strain>
    </source>
</reference>
<evidence type="ECO:0000313" key="2">
    <source>
        <dbReference type="Proteomes" id="UP001072034"/>
    </source>
</evidence>
<keyword evidence="2" id="KW-1185">Reference proteome</keyword>
<comment type="caution">
    <text evidence="1">The sequence shown here is derived from an EMBL/GenBank/DDBJ whole genome shotgun (WGS) entry which is preliminary data.</text>
</comment>